<protein>
    <submittedName>
        <fullName evidence="3">RsbT co-antagonist protein RsbR</fullName>
    </submittedName>
</protein>
<keyword evidence="4" id="KW-1185">Reference proteome</keyword>
<dbReference type="Proteomes" id="UP000809829">
    <property type="component" value="Unassembled WGS sequence"/>
</dbReference>
<feature type="domain" description="STAS" evidence="2">
    <location>
        <begin position="159"/>
        <end position="270"/>
    </location>
</feature>
<dbReference type="InterPro" id="IPR036513">
    <property type="entry name" value="STAS_dom_sf"/>
</dbReference>
<sequence length="278" mass="31454">MKDYLKLMSERILENKSELAHFVTDEQNRRYPNQLLPISNELLPLRVELVTLYGESLALSESDRKQRLEEWGRETGRKCAMMGTTLDSMLNEVPHYRHFIGNVIKEEAVKVNLSLEELYDVISVFDQTVNEVVYYFSLPFVEFHNEQLQTSKDALLELSVPVVPLAEGVAVLPVIGTIDTYRARLIMEQALEHSVSLQLNHFVLDLSGVPIIDTFVAQKLFQIIDALTLIGVNAKISGITPEIAQTIVNLGIDFTGVRTYSTLKQALSAIGFTHKYKE</sequence>
<reference evidence="3 4" key="1">
    <citation type="submission" date="2021-01" db="EMBL/GenBank/DDBJ databases">
        <title>Genomic Encyclopedia of Type Strains, Phase IV (KMG-IV): sequencing the most valuable type-strain genomes for metagenomic binning, comparative biology and taxonomic classification.</title>
        <authorList>
            <person name="Goeker M."/>
        </authorList>
    </citation>
    <scope>NUCLEOTIDE SEQUENCE [LARGE SCALE GENOMIC DNA]</scope>
    <source>
        <strain evidence="3 4">DSM 104297</strain>
    </source>
</reference>
<dbReference type="RefSeq" id="WP_205187617.1">
    <property type="nucleotide sequence ID" value="NZ_JAFBFC010000004.1"/>
</dbReference>
<dbReference type="CDD" id="cd07041">
    <property type="entry name" value="STAS_RsbR_RsbS_like"/>
    <property type="match status" value="1"/>
</dbReference>
<dbReference type="PANTHER" id="PTHR33745">
    <property type="entry name" value="RSBT ANTAGONIST PROTEIN RSBS-RELATED"/>
    <property type="match status" value="1"/>
</dbReference>
<dbReference type="Pfam" id="PF01740">
    <property type="entry name" value="STAS"/>
    <property type="match status" value="1"/>
</dbReference>
<organism evidence="3 4">
    <name type="scientific">Priestia iocasae</name>
    <dbReference type="NCBI Taxonomy" id="2291674"/>
    <lineage>
        <taxon>Bacteria</taxon>
        <taxon>Bacillati</taxon>
        <taxon>Bacillota</taxon>
        <taxon>Bacilli</taxon>
        <taxon>Bacillales</taxon>
        <taxon>Bacillaceae</taxon>
        <taxon>Priestia</taxon>
    </lineage>
</organism>
<comment type="caution">
    <text evidence="3">The sequence shown here is derived from an EMBL/GenBank/DDBJ whole genome shotgun (WGS) entry which is preliminary data.</text>
</comment>
<name>A0ABS2QXI2_9BACI</name>
<dbReference type="PROSITE" id="PS50801">
    <property type="entry name" value="STAS"/>
    <property type="match status" value="1"/>
</dbReference>
<dbReference type="Gene3D" id="3.30.750.24">
    <property type="entry name" value="STAS domain"/>
    <property type="match status" value="1"/>
</dbReference>
<proteinExistence type="predicted"/>
<dbReference type="InterPro" id="IPR002645">
    <property type="entry name" value="STAS_dom"/>
</dbReference>
<dbReference type="PANTHER" id="PTHR33745:SF3">
    <property type="entry name" value="RSBT CO-ANTAGONIST PROTEIN RSBRC"/>
    <property type="match status" value="1"/>
</dbReference>
<keyword evidence="1" id="KW-0597">Phosphoprotein</keyword>
<evidence type="ECO:0000256" key="1">
    <source>
        <dbReference type="ARBA" id="ARBA00022553"/>
    </source>
</evidence>
<gene>
    <name evidence="3" type="ORF">JOC83_002511</name>
</gene>
<dbReference type="InterPro" id="IPR051932">
    <property type="entry name" value="Bact_StressResp_Reg"/>
</dbReference>
<evidence type="ECO:0000259" key="2">
    <source>
        <dbReference type="PROSITE" id="PS50801"/>
    </source>
</evidence>
<dbReference type="EMBL" id="JAFBFC010000004">
    <property type="protein sequence ID" value="MBM7703662.1"/>
    <property type="molecule type" value="Genomic_DNA"/>
</dbReference>
<accession>A0ABS2QXI2</accession>
<evidence type="ECO:0000313" key="3">
    <source>
        <dbReference type="EMBL" id="MBM7703662.1"/>
    </source>
</evidence>
<evidence type="ECO:0000313" key="4">
    <source>
        <dbReference type="Proteomes" id="UP000809829"/>
    </source>
</evidence>
<dbReference type="SUPFAM" id="SSF52091">
    <property type="entry name" value="SpoIIaa-like"/>
    <property type="match status" value="1"/>
</dbReference>